<evidence type="ECO:0008006" key="3">
    <source>
        <dbReference type="Google" id="ProtNLM"/>
    </source>
</evidence>
<feature type="non-terminal residue" evidence="1">
    <location>
        <position position="1"/>
    </location>
</feature>
<keyword evidence="2" id="KW-1185">Reference proteome</keyword>
<organism evidence="1 2">
    <name type="scientific">Gymnopus androsaceus JB14</name>
    <dbReference type="NCBI Taxonomy" id="1447944"/>
    <lineage>
        <taxon>Eukaryota</taxon>
        <taxon>Fungi</taxon>
        <taxon>Dikarya</taxon>
        <taxon>Basidiomycota</taxon>
        <taxon>Agaricomycotina</taxon>
        <taxon>Agaricomycetes</taxon>
        <taxon>Agaricomycetidae</taxon>
        <taxon>Agaricales</taxon>
        <taxon>Marasmiineae</taxon>
        <taxon>Omphalotaceae</taxon>
        <taxon>Gymnopus</taxon>
    </lineage>
</organism>
<dbReference type="OrthoDB" id="3202607at2759"/>
<dbReference type="Proteomes" id="UP000799118">
    <property type="component" value="Unassembled WGS sequence"/>
</dbReference>
<name>A0A6A4GZZ6_9AGAR</name>
<evidence type="ECO:0000313" key="2">
    <source>
        <dbReference type="Proteomes" id="UP000799118"/>
    </source>
</evidence>
<dbReference type="Gene3D" id="3.60.130.30">
    <property type="match status" value="1"/>
</dbReference>
<dbReference type="AlphaFoldDB" id="A0A6A4GZZ6"/>
<dbReference type="EMBL" id="ML769627">
    <property type="protein sequence ID" value="KAE9391361.1"/>
    <property type="molecule type" value="Genomic_DNA"/>
</dbReference>
<gene>
    <name evidence="1" type="ORF">BT96DRAFT_832184</name>
</gene>
<sequence>ARIEKESPDMHWNFAKSIFACCTFNFCPQTVTVKHLDHLNYLFGWCAITALGNFNHQKGGHFVLWDLGLVIELPPGWSILIPSAYLRHSNTIIGVNETRYLFTQYTAGDCFTL</sequence>
<evidence type="ECO:0000313" key="1">
    <source>
        <dbReference type="EMBL" id="KAE9391361.1"/>
    </source>
</evidence>
<protein>
    <recommendedName>
        <fullName evidence="3">Prolyl 4-hydroxylase alpha subunit Fe(2+) 2OG dioxygenase domain-containing protein</fullName>
    </recommendedName>
</protein>
<accession>A0A6A4GZZ6</accession>
<reference evidence="1" key="1">
    <citation type="journal article" date="2019" name="Environ. Microbiol.">
        <title>Fungal ecological strategies reflected in gene transcription - a case study of two litter decomposers.</title>
        <authorList>
            <person name="Barbi F."/>
            <person name="Kohler A."/>
            <person name="Barry K."/>
            <person name="Baskaran P."/>
            <person name="Daum C."/>
            <person name="Fauchery L."/>
            <person name="Ihrmark K."/>
            <person name="Kuo A."/>
            <person name="LaButti K."/>
            <person name="Lipzen A."/>
            <person name="Morin E."/>
            <person name="Grigoriev I.V."/>
            <person name="Henrissat B."/>
            <person name="Lindahl B."/>
            <person name="Martin F."/>
        </authorList>
    </citation>
    <scope>NUCLEOTIDE SEQUENCE</scope>
    <source>
        <strain evidence="1">JB14</strain>
    </source>
</reference>
<proteinExistence type="predicted"/>